<evidence type="ECO:0000256" key="3">
    <source>
        <dbReference type="SAM" id="Phobius"/>
    </source>
</evidence>
<feature type="transmembrane region" description="Helical" evidence="3">
    <location>
        <begin position="99"/>
        <end position="116"/>
    </location>
</feature>
<dbReference type="EMBL" id="JARGEQ010000084">
    <property type="protein sequence ID" value="MDF1586472.1"/>
    <property type="molecule type" value="Genomic_DNA"/>
</dbReference>
<dbReference type="Pfam" id="PF10112">
    <property type="entry name" value="Halogen_Hydrol"/>
    <property type="match status" value="1"/>
</dbReference>
<proteinExistence type="predicted"/>
<gene>
    <name evidence="4" type="ORF">PZ740_08755</name>
</gene>
<evidence type="ECO:0000256" key="1">
    <source>
        <dbReference type="SAM" id="Coils"/>
    </source>
</evidence>
<keyword evidence="5" id="KW-1185">Reference proteome</keyword>
<reference evidence="4 5" key="1">
    <citation type="submission" date="2023-03" db="EMBL/GenBank/DDBJ databases">
        <title>YIM 152171 draft genome.</title>
        <authorList>
            <person name="Yang Z."/>
        </authorList>
    </citation>
    <scope>NUCLEOTIDE SEQUENCE [LARGE SCALE GENOMIC DNA]</scope>
    <source>
        <strain evidence="4 5">YIM 152171</strain>
    </source>
</reference>
<keyword evidence="1" id="KW-0175">Coiled coil</keyword>
<dbReference type="Proteomes" id="UP001301140">
    <property type="component" value="Unassembled WGS sequence"/>
</dbReference>
<evidence type="ECO:0000313" key="5">
    <source>
        <dbReference type="Proteomes" id="UP001301140"/>
    </source>
</evidence>
<feature type="transmembrane region" description="Helical" evidence="3">
    <location>
        <begin position="57"/>
        <end position="78"/>
    </location>
</feature>
<keyword evidence="3" id="KW-0812">Transmembrane</keyword>
<feature type="region of interest" description="Disordered" evidence="2">
    <location>
        <begin position="1"/>
        <end position="20"/>
    </location>
</feature>
<dbReference type="RefSeq" id="WP_327788888.1">
    <property type="nucleotide sequence ID" value="NZ_JARGEQ010000084.1"/>
</dbReference>
<dbReference type="InterPro" id="IPR018770">
    <property type="entry name" value="ChloroindolylP_hydrolase"/>
</dbReference>
<keyword evidence="3" id="KW-1133">Transmembrane helix</keyword>
<name>A0AAP3XRF5_9PROT</name>
<dbReference type="AlphaFoldDB" id="A0AAP3XRF5"/>
<organism evidence="4 5">
    <name type="scientific">Marinimicrococcus flavescens</name>
    <dbReference type="NCBI Taxonomy" id="3031815"/>
    <lineage>
        <taxon>Bacteria</taxon>
        <taxon>Pseudomonadati</taxon>
        <taxon>Pseudomonadota</taxon>
        <taxon>Alphaproteobacteria</taxon>
        <taxon>Geminicoccales</taxon>
        <taxon>Geminicoccaceae</taxon>
        <taxon>Marinimicrococcus</taxon>
    </lineage>
</organism>
<accession>A0AAP3XRF5</accession>
<evidence type="ECO:0000313" key="4">
    <source>
        <dbReference type="EMBL" id="MDF1586472.1"/>
    </source>
</evidence>
<feature type="coiled-coil region" evidence="1">
    <location>
        <begin position="162"/>
        <end position="189"/>
    </location>
</feature>
<comment type="caution">
    <text evidence="4">The sequence shown here is derived from an EMBL/GenBank/DDBJ whole genome shotgun (WGS) entry which is preliminary data.</text>
</comment>
<sequence>MRERHEPSFKSARRVGTQPASATFSGNTIRPGWLLRGWSLAFLWPLFIRLFGGDGVATAGLLAGGVLLWLAGDLMAAARRIEEELEAGERTLPPRLPRRLAGAVLAGLGAALFSWAGAHDSLFMALLFGVLAATGCRLVYGADPLPDRQALEAAAAQAGVKAPELLAAVEEARAKIRAIEERAAALGSRPLAAKIAAIGARARAVIAQIERDPRDLARARRFLVTYLDGTRDVVARYAEQQHDLAGTGLDESFVRLLDTIEQVFAEQEDVLKRDDRLDLEVKIEVLEKQLRLEGIH</sequence>
<keyword evidence="3" id="KW-0472">Membrane</keyword>
<protein>
    <submittedName>
        <fullName evidence="4">5-bromo-4-chloroindolyl phosphate hydrolysis family protein</fullName>
    </submittedName>
</protein>
<feature type="transmembrane region" description="Helical" evidence="3">
    <location>
        <begin position="122"/>
        <end position="140"/>
    </location>
</feature>
<evidence type="ECO:0000256" key="2">
    <source>
        <dbReference type="SAM" id="MobiDB-lite"/>
    </source>
</evidence>